<dbReference type="Pfam" id="PF02811">
    <property type="entry name" value="PHP"/>
    <property type="match status" value="1"/>
</dbReference>
<dbReference type="InterPro" id="IPR003141">
    <property type="entry name" value="Pol/His_phosphatase_N"/>
</dbReference>
<accession>A0A2M8QBU6</accession>
<protein>
    <recommendedName>
        <fullName evidence="1">Polymerase/histidinol phosphatase N-terminal domain-containing protein</fullName>
    </recommendedName>
</protein>
<dbReference type="GO" id="GO:0035312">
    <property type="term" value="F:5'-3' DNA exonuclease activity"/>
    <property type="evidence" value="ECO:0007669"/>
    <property type="project" value="TreeGrafter"/>
</dbReference>
<dbReference type="Gene3D" id="3.20.20.140">
    <property type="entry name" value="Metal-dependent hydrolases"/>
    <property type="match status" value="1"/>
</dbReference>
<name>A0A2M8QBU6_9CHLR</name>
<comment type="caution">
    <text evidence="2">The sequence shown here is derived from an EMBL/GenBank/DDBJ whole genome shotgun (WGS) entry which is preliminary data.</text>
</comment>
<evidence type="ECO:0000313" key="3">
    <source>
        <dbReference type="Proteomes" id="UP000230790"/>
    </source>
</evidence>
<dbReference type="InterPro" id="IPR004013">
    <property type="entry name" value="PHP_dom"/>
</dbReference>
<organism evidence="2 3">
    <name type="scientific">Candidatus Thermofonsia Clade 3 bacterium</name>
    <dbReference type="NCBI Taxonomy" id="2364212"/>
    <lineage>
        <taxon>Bacteria</taxon>
        <taxon>Bacillati</taxon>
        <taxon>Chloroflexota</taxon>
        <taxon>Candidatus Thermofontia</taxon>
        <taxon>Candidatus Thermofonsia Clade 3</taxon>
    </lineage>
</organism>
<dbReference type="PANTHER" id="PTHR42924">
    <property type="entry name" value="EXONUCLEASE"/>
    <property type="match status" value="1"/>
</dbReference>
<dbReference type="EMBL" id="PGTN01000058">
    <property type="protein sequence ID" value="PJF47266.1"/>
    <property type="molecule type" value="Genomic_DNA"/>
</dbReference>
<sequence>MAHMLDIELHCHTRYSPDSLVKLPDLIEQARKVGIHRLAITDHSEIEGALLAKQMAPDLIIVGEEAMTAEGELLCLFIHELIPDGLTLKEAIDRVHAQGGICGPSHPLDPRRFGIGMENLLEYASAFDFVETFNARIRDASKNDEADAVAQQLGLPRVCASDAHTLQEVGISRMRIREYTTPQDFVAALRDAERLPNYSSPMVNLGSRLAAIAHDLGFDRP</sequence>
<evidence type="ECO:0000259" key="1">
    <source>
        <dbReference type="SMART" id="SM00481"/>
    </source>
</evidence>
<dbReference type="SUPFAM" id="SSF89550">
    <property type="entry name" value="PHP domain-like"/>
    <property type="match status" value="1"/>
</dbReference>
<dbReference type="AlphaFoldDB" id="A0A2M8QBU6"/>
<dbReference type="PANTHER" id="PTHR42924:SF3">
    <property type="entry name" value="POLYMERASE_HISTIDINOL PHOSPHATASE N-TERMINAL DOMAIN-CONTAINING PROTEIN"/>
    <property type="match status" value="1"/>
</dbReference>
<dbReference type="Pfam" id="PF13263">
    <property type="entry name" value="PHP_C"/>
    <property type="match status" value="1"/>
</dbReference>
<dbReference type="CDD" id="cd07432">
    <property type="entry name" value="PHP_HisPPase"/>
    <property type="match status" value="1"/>
</dbReference>
<dbReference type="InterPro" id="IPR052018">
    <property type="entry name" value="PHP_domain"/>
</dbReference>
<dbReference type="GO" id="GO:0004534">
    <property type="term" value="F:5'-3' RNA exonuclease activity"/>
    <property type="evidence" value="ECO:0007669"/>
    <property type="project" value="TreeGrafter"/>
</dbReference>
<feature type="domain" description="Polymerase/histidinol phosphatase N-terminal" evidence="1">
    <location>
        <begin position="7"/>
        <end position="70"/>
    </location>
</feature>
<dbReference type="SMART" id="SM00481">
    <property type="entry name" value="POLIIIAc"/>
    <property type="match status" value="1"/>
</dbReference>
<evidence type="ECO:0000313" key="2">
    <source>
        <dbReference type="EMBL" id="PJF47266.1"/>
    </source>
</evidence>
<dbReference type="InterPro" id="IPR016195">
    <property type="entry name" value="Pol/histidinol_Pase-like"/>
</dbReference>
<dbReference type="Proteomes" id="UP000230790">
    <property type="component" value="Unassembled WGS sequence"/>
</dbReference>
<proteinExistence type="predicted"/>
<gene>
    <name evidence="2" type="ORF">CUN48_09615</name>
</gene>
<reference evidence="2 3" key="1">
    <citation type="submission" date="2017-11" db="EMBL/GenBank/DDBJ databases">
        <title>Evolution of Phototrophy in the Chloroflexi Phylum Driven by Horizontal Gene Transfer.</title>
        <authorList>
            <person name="Ward L.M."/>
            <person name="Hemp J."/>
            <person name="Shih P.M."/>
            <person name="Mcglynn S.E."/>
            <person name="Fischer W."/>
        </authorList>
    </citation>
    <scope>NUCLEOTIDE SEQUENCE [LARGE SCALE GENOMIC DNA]</scope>
    <source>
        <strain evidence="2">JP3_7</strain>
    </source>
</reference>